<evidence type="ECO:0000313" key="10">
    <source>
        <dbReference type="EMBL" id="MFC4265842.1"/>
    </source>
</evidence>
<keyword evidence="2 8" id="KW-0813">Transport</keyword>
<dbReference type="EMBL" id="JBHSCQ010000011">
    <property type="protein sequence ID" value="MFC4265842.1"/>
    <property type="molecule type" value="Genomic_DNA"/>
</dbReference>
<dbReference type="InterPro" id="IPR003369">
    <property type="entry name" value="TatA/B/E"/>
</dbReference>
<keyword evidence="7 8" id="KW-0472">Membrane</keyword>
<feature type="transmembrane region" description="Helical" evidence="8">
    <location>
        <begin position="6"/>
        <end position="23"/>
    </location>
</feature>
<sequence length="116" mass="11607">MAIFREPWVLGIIIIVAILLFAAPKLPGMARSLGQSMRIIKSEVKEMKNDGKDAPAPSAAPAPAPAPAPPAAPAPAPAPPAAPVPAPETPVEGRIVNNPTHPGATTGDGTGTGVQS</sequence>
<dbReference type="HAMAP" id="MF_00236">
    <property type="entry name" value="TatA_E"/>
    <property type="match status" value="1"/>
</dbReference>
<accession>A0ABV8R078</accession>
<comment type="caution">
    <text evidence="10">The sequence shown here is derived from an EMBL/GenBank/DDBJ whole genome shotgun (WGS) entry which is preliminary data.</text>
</comment>
<protein>
    <recommendedName>
        <fullName evidence="8">Sec-independent protein translocase protein TatA</fullName>
    </recommendedName>
</protein>
<keyword evidence="8" id="KW-1003">Cell membrane</keyword>
<evidence type="ECO:0000256" key="6">
    <source>
        <dbReference type="ARBA" id="ARBA00023010"/>
    </source>
</evidence>
<comment type="function">
    <text evidence="8">Part of the twin-arginine translocation (Tat) system that transports large folded proteins containing a characteristic twin-arginine motif in their signal peptide across membranes. TatA could form the protein-conducting channel of the Tat system.</text>
</comment>
<evidence type="ECO:0000256" key="9">
    <source>
        <dbReference type="SAM" id="MobiDB-lite"/>
    </source>
</evidence>
<keyword evidence="6 8" id="KW-0811">Translocation</keyword>
<evidence type="ECO:0000256" key="4">
    <source>
        <dbReference type="ARBA" id="ARBA00022927"/>
    </source>
</evidence>
<proteinExistence type="inferred from homology"/>
<reference evidence="11" key="1">
    <citation type="journal article" date="2019" name="Int. J. Syst. Evol. Microbiol.">
        <title>The Global Catalogue of Microorganisms (GCM) 10K type strain sequencing project: providing services to taxonomists for standard genome sequencing and annotation.</title>
        <authorList>
            <consortium name="The Broad Institute Genomics Platform"/>
            <consortium name="The Broad Institute Genome Sequencing Center for Infectious Disease"/>
            <person name="Wu L."/>
            <person name="Ma J."/>
        </authorList>
    </citation>
    <scope>NUCLEOTIDE SEQUENCE [LARGE SCALE GENOMIC DNA]</scope>
    <source>
        <strain evidence="11">CGMCC 1.10698</strain>
    </source>
</reference>
<dbReference type="InterPro" id="IPR006312">
    <property type="entry name" value="TatA/E"/>
</dbReference>
<evidence type="ECO:0000256" key="7">
    <source>
        <dbReference type="ARBA" id="ARBA00023136"/>
    </source>
</evidence>
<comment type="subunit">
    <text evidence="8">The Tat system comprises two distinct complexes: a TatABC complex, containing multiple copies of TatA, TatB and TatC subunits, and a separate TatA complex, containing only TatA subunits. Substrates initially bind to the TatABC complex, which probably triggers association of the separate TatA complex to form the active translocon.</text>
</comment>
<feature type="compositionally biased region" description="Pro residues" evidence="9">
    <location>
        <begin position="58"/>
        <end position="88"/>
    </location>
</feature>
<evidence type="ECO:0000256" key="8">
    <source>
        <dbReference type="HAMAP-Rule" id="MF_00236"/>
    </source>
</evidence>
<comment type="similarity">
    <text evidence="8">Belongs to the TatA/E family.</text>
</comment>
<keyword evidence="3 8" id="KW-0812">Transmembrane</keyword>
<keyword evidence="5 8" id="KW-1133">Transmembrane helix</keyword>
<keyword evidence="11" id="KW-1185">Reference proteome</keyword>
<evidence type="ECO:0000256" key="5">
    <source>
        <dbReference type="ARBA" id="ARBA00022989"/>
    </source>
</evidence>
<feature type="region of interest" description="Disordered" evidence="9">
    <location>
        <begin position="44"/>
        <end position="116"/>
    </location>
</feature>
<feature type="compositionally biased region" description="Basic and acidic residues" evidence="9">
    <location>
        <begin position="44"/>
        <end position="53"/>
    </location>
</feature>
<evidence type="ECO:0000256" key="2">
    <source>
        <dbReference type="ARBA" id="ARBA00022448"/>
    </source>
</evidence>
<comment type="subcellular location">
    <subcellularLocation>
        <location evidence="8">Cell membrane</location>
        <topology evidence="8">Single-pass membrane protein</topology>
    </subcellularLocation>
    <subcellularLocation>
        <location evidence="1">Membrane</location>
        <topology evidence="1">Single-pass membrane protein</topology>
    </subcellularLocation>
</comment>
<evidence type="ECO:0000256" key="1">
    <source>
        <dbReference type="ARBA" id="ARBA00004167"/>
    </source>
</evidence>
<dbReference type="RefSeq" id="WP_326832804.1">
    <property type="nucleotide sequence ID" value="NZ_BAABLL010000014.1"/>
</dbReference>
<keyword evidence="4 8" id="KW-0653">Protein transport</keyword>
<feature type="compositionally biased region" description="Gly residues" evidence="9">
    <location>
        <begin position="106"/>
        <end position="116"/>
    </location>
</feature>
<dbReference type="Gene3D" id="1.20.5.3310">
    <property type="match status" value="1"/>
</dbReference>
<dbReference type="Pfam" id="PF02416">
    <property type="entry name" value="TatA_B_E"/>
    <property type="match status" value="1"/>
</dbReference>
<evidence type="ECO:0000313" key="11">
    <source>
        <dbReference type="Proteomes" id="UP001595773"/>
    </source>
</evidence>
<organism evidence="10 11">
    <name type="scientific">Arthrobacter cryoconiti</name>
    <dbReference type="NCBI Taxonomy" id="748907"/>
    <lineage>
        <taxon>Bacteria</taxon>
        <taxon>Bacillati</taxon>
        <taxon>Actinomycetota</taxon>
        <taxon>Actinomycetes</taxon>
        <taxon>Micrococcales</taxon>
        <taxon>Micrococcaceae</taxon>
        <taxon>Arthrobacter</taxon>
    </lineage>
</organism>
<dbReference type="NCBIfam" id="NF001854">
    <property type="entry name" value="PRK00575.1"/>
    <property type="match status" value="1"/>
</dbReference>
<evidence type="ECO:0000256" key="3">
    <source>
        <dbReference type="ARBA" id="ARBA00022692"/>
    </source>
</evidence>
<gene>
    <name evidence="8 10" type="primary">tatA</name>
    <name evidence="10" type="ORF">ACFOW9_09550</name>
</gene>
<dbReference type="Proteomes" id="UP001595773">
    <property type="component" value="Unassembled WGS sequence"/>
</dbReference>
<name>A0ABV8R078_9MICC</name>